<dbReference type="InterPro" id="IPR050249">
    <property type="entry name" value="Pseudomonas-type_ThrB"/>
</dbReference>
<dbReference type="SUPFAM" id="SSF56112">
    <property type="entry name" value="Protein kinase-like (PK-like)"/>
    <property type="match status" value="1"/>
</dbReference>
<evidence type="ECO:0000256" key="2">
    <source>
        <dbReference type="ARBA" id="ARBA00022490"/>
    </source>
</evidence>
<dbReference type="EMBL" id="QAYG01000008">
    <property type="protein sequence ID" value="PTW58984.1"/>
    <property type="molecule type" value="Genomic_DNA"/>
</dbReference>
<evidence type="ECO:0000313" key="11">
    <source>
        <dbReference type="Proteomes" id="UP000244081"/>
    </source>
</evidence>
<dbReference type="InterPro" id="IPR002575">
    <property type="entry name" value="Aminoglycoside_PTrfase"/>
</dbReference>
<evidence type="ECO:0000313" key="10">
    <source>
        <dbReference type="EMBL" id="PTW58984.1"/>
    </source>
</evidence>
<keyword evidence="11" id="KW-1185">Reference proteome</keyword>
<dbReference type="Gene3D" id="3.90.1200.10">
    <property type="match status" value="1"/>
</dbReference>
<dbReference type="Proteomes" id="UP000244081">
    <property type="component" value="Unassembled WGS sequence"/>
</dbReference>
<evidence type="ECO:0000256" key="3">
    <source>
        <dbReference type="ARBA" id="ARBA00022679"/>
    </source>
</evidence>
<comment type="subcellular location">
    <subcellularLocation>
        <location evidence="1">Cytoplasm</location>
    </subcellularLocation>
</comment>
<evidence type="ECO:0000256" key="6">
    <source>
        <dbReference type="ARBA" id="ARBA00037368"/>
    </source>
</evidence>
<evidence type="ECO:0000259" key="9">
    <source>
        <dbReference type="Pfam" id="PF01636"/>
    </source>
</evidence>
<dbReference type="Pfam" id="PF01636">
    <property type="entry name" value="APH"/>
    <property type="match status" value="1"/>
</dbReference>
<protein>
    <recommendedName>
        <fullName evidence="8">Hydroxylysine kinase</fullName>
        <ecNumber evidence="7">2.7.1.81</ecNumber>
    </recommendedName>
</protein>
<evidence type="ECO:0000256" key="1">
    <source>
        <dbReference type="ARBA" id="ARBA00004496"/>
    </source>
</evidence>
<organism evidence="10 11">
    <name type="scientific">Breoghania corrubedonensis</name>
    <dbReference type="NCBI Taxonomy" id="665038"/>
    <lineage>
        <taxon>Bacteria</taxon>
        <taxon>Pseudomonadati</taxon>
        <taxon>Pseudomonadota</taxon>
        <taxon>Alphaproteobacteria</taxon>
        <taxon>Hyphomicrobiales</taxon>
        <taxon>Stappiaceae</taxon>
        <taxon>Breoghania</taxon>
    </lineage>
</organism>
<dbReference type="PANTHER" id="PTHR21064">
    <property type="entry name" value="AMINOGLYCOSIDE PHOSPHOTRANSFERASE DOMAIN-CONTAINING PROTEIN-RELATED"/>
    <property type="match status" value="1"/>
</dbReference>
<dbReference type="GO" id="GO:0005737">
    <property type="term" value="C:cytoplasm"/>
    <property type="evidence" value="ECO:0007669"/>
    <property type="project" value="UniProtKB-SubCell"/>
</dbReference>
<keyword evidence="3" id="KW-0808">Transferase</keyword>
<keyword evidence="4 10" id="KW-0418">Kinase</keyword>
<dbReference type="InterPro" id="IPR011009">
    <property type="entry name" value="Kinase-like_dom_sf"/>
</dbReference>
<name>A0A2T5V5G3_9HYPH</name>
<keyword evidence="2" id="KW-0963">Cytoplasm</keyword>
<dbReference type="PANTHER" id="PTHR21064:SF1">
    <property type="entry name" value="HYDROXYLYSINE KINASE"/>
    <property type="match status" value="1"/>
</dbReference>
<comment type="catalytic activity">
    <reaction evidence="5">
        <text>(5R)-5-hydroxy-L-lysine + GTP = (5R)-5-phosphooxy-L-lysine + GDP + H(+)</text>
        <dbReference type="Rhea" id="RHEA:19049"/>
        <dbReference type="ChEBI" id="CHEBI:15378"/>
        <dbReference type="ChEBI" id="CHEBI:37565"/>
        <dbReference type="ChEBI" id="CHEBI:57882"/>
        <dbReference type="ChEBI" id="CHEBI:58189"/>
        <dbReference type="ChEBI" id="CHEBI:58357"/>
        <dbReference type="EC" id="2.7.1.81"/>
    </reaction>
</comment>
<dbReference type="AlphaFoldDB" id="A0A2T5V5G3"/>
<accession>A0A2T5V5G3</accession>
<evidence type="ECO:0000256" key="8">
    <source>
        <dbReference type="ARBA" id="ARBA00040505"/>
    </source>
</evidence>
<feature type="domain" description="Aminoglycoside phosphotransferase" evidence="9">
    <location>
        <begin position="36"/>
        <end position="254"/>
    </location>
</feature>
<proteinExistence type="predicted"/>
<comment type="caution">
    <text evidence="10">The sequence shown here is derived from an EMBL/GenBank/DDBJ whole genome shotgun (WGS) entry which is preliminary data.</text>
</comment>
<gene>
    <name evidence="10" type="ORF">C8N35_10819</name>
</gene>
<evidence type="ECO:0000256" key="7">
    <source>
        <dbReference type="ARBA" id="ARBA00038873"/>
    </source>
</evidence>
<evidence type="ECO:0000256" key="4">
    <source>
        <dbReference type="ARBA" id="ARBA00022777"/>
    </source>
</evidence>
<evidence type="ECO:0000256" key="5">
    <source>
        <dbReference type="ARBA" id="ARBA00036820"/>
    </source>
</evidence>
<dbReference type="EC" id="2.7.1.81" evidence="7"/>
<reference evidence="10 11" key="1">
    <citation type="submission" date="2018-04" db="EMBL/GenBank/DDBJ databases">
        <title>Genomic Encyclopedia of Archaeal and Bacterial Type Strains, Phase II (KMG-II): from individual species to whole genera.</title>
        <authorList>
            <person name="Goeker M."/>
        </authorList>
    </citation>
    <scope>NUCLEOTIDE SEQUENCE [LARGE SCALE GENOMIC DNA]</scope>
    <source>
        <strain evidence="10 11">DSM 23382</strain>
    </source>
</reference>
<sequence>MQTASPVLPDSEIEDLVRTHFGLEGTAEWLWGEKDSNHRLTLGDKRTVLVKVLNPGEPPSTTDMHSRALLHVARADPGIPVQRIVPASNGAPDIRIPGPEGNTRAVRVVTFLPGQALSGATHSVAQRYNIGLMMARMQQALASFEHASASHKLTWDMTYSLDLRGVCNCLGEGEERAALTQCLDLFQDEVLPRLTQLPSQVIHNDFNSENILVDPADTDRVSGIIDFGDMVRAPRVFDVAVGASYILDDESEPVESVFDFLKGYASLARLTRPEIEVLYPCLLARLVMRLAIPSWRATLFPNQAERLLRKHDLVRRTLARVRAYRQQAFTEQSAAVFQRVSQ</sequence>
<dbReference type="GO" id="GO:0047992">
    <property type="term" value="F:hydroxylysine kinase activity"/>
    <property type="evidence" value="ECO:0007669"/>
    <property type="project" value="UniProtKB-EC"/>
</dbReference>
<comment type="function">
    <text evidence="6">Catalyzes the GTP-dependent phosphorylation of 5-hydroxy-L-lysine.</text>
</comment>